<evidence type="ECO:0000256" key="1">
    <source>
        <dbReference type="ARBA" id="ARBA00004196"/>
    </source>
</evidence>
<dbReference type="InterPro" id="IPR039424">
    <property type="entry name" value="SBP_5"/>
</dbReference>
<dbReference type="SUPFAM" id="SSF53850">
    <property type="entry name" value="Periplasmic binding protein-like II"/>
    <property type="match status" value="1"/>
</dbReference>
<name>A0ABZ2G787_9GAMM</name>
<evidence type="ECO:0000256" key="4">
    <source>
        <dbReference type="ARBA" id="ARBA00022729"/>
    </source>
</evidence>
<feature type="signal peptide" evidence="5">
    <location>
        <begin position="1"/>
        <end position="28"/>
    </location>
</feature>
<sequence length="545" mass="61180">MTNITTKNRIAAAIIAALSSSMVVSAFAATVPAGVQLAEKQELVRNNGAEVASLDPHKIEGVPESNVSHDLLEGLVISDVNGKTVPGVAESWDNKDFKVWTFHLRKNAKWSNGEPVTAQDFVYSWQRLADPKTASPYASYLQYGHLVNIDDIIAGKKSPDTLGVKALDDHTFQVTLSEAVPYFYKLPIYPAMSPVNKTAIEKFGDKWTQPQNWVGNGAYTLKDWVVNEKLVLERNPYYWDNAHTVIDKVTYLPIASEVTDVNRYRSGEIDMTYNNLPIELFQKLKKDIPNEVKVNPYLCTYYYEINNQKPPFNDVRVRTALRLGLSQDILTNKVKNQGDTPAYGFVPPYIDGFKAQVPEWFTWPQAKRNEEAKKLLAAAGYTADKPLTLSLLYNTSDLHKKMAIAAASLWKQNIGVDVKLVNQEWKTFLSTRHQGSYDIARAGWCADYNEPSTFLNSMLSDSSSNTSHYKSKAFDALVAKSLQVKTDEERAAVYQQAESLLDKDAVTIPVYYYANTRLVKPYVGGLTGNDPLDNIHVKDLYIIKH</sequence>
<keyword evidence="4 5" id="KW-0732">Signal</keyword>
<accession>A0ABZ2G787</accession>
<gene>
    <name evidence="7" type="primary">oppA</name>
    <name evidence="7" type="ORF">QNA12_10620</name>
</gene>
<reference evidence="7 8" key="1">
    <citation type="journal article" date="2024" name="Front. Plant Sci.">
        <title>Comprehensive phenomic and genomic studies of the species, Pectobacterium cacticida and proposal for reclassification as Alcorniella cacticida comb. nov.</title>
        <authorList>
            <person name="Jonca J."/>
            <person name="Pirhonen M."/>
            <person name="Waleron M.M."/>
            <person name="Gawor J."/>
            <person name="Mrozik A."/>
            <person name="Smoktunowicz M."/>
            <person name="Waleron K."/>
            <person name="Waleron M."/>
        </authorList>
    </citation>
    <scope>NUCLEOTIDE SEQUENCE [LARGE SCALE GENOMIC DNA]</scope>
    <source>
        <strain evidence="7 8">DPMP6</strain>
    </source>
</reference>
<dbReference type="EMBL" id="CP125967">
    <property type="protein sequence ID" value="WWO37041.1"/>
    <property type="molecule type" value="Genomic_DNA"/>
</dbReference>
<dbReference type="RefSeq" id="WP_264495660.1">
    <property type="nucleotide sequence ID" value="NZ_CP109947.1"/>
</dbReference>
<dbReference type="Gene3D" id="3.40.190.10">
    <property type="entry name" value="Periplasmic binding protein-like II"/>
    <property type="match status" value="1"/>
</dbReference>
<dbReference type="InterPro" id="IPR000914">
    <property type="entry name" value="SBP_5_dom"/>
</dbReference>
<evidence type="ECO:0000256" key="3">
    <source>
        <dbReference type="ARBA" id="ARBA00022448"/>
    </source>
</evidence>
<dbReference type="PIRSF" id="PIRSF002741">
    <property type="entry name" value="MppA"/>
    <property type="match status" value="1"/>
</dbReference>
<dbReference type="PANTHER" id="PTHR30290:SF10">
    <property type="entry name" value="PERIPLASMIC OLIGOPEPTIDE-BINDING PROTEIN-RELATED"/>
    <property type="match status" value="1"/>
</dbReference>
<dbReference type="InterPro" id="IPR023765">
    <property type="entry name" value="SBP_5_CS"/>
</dbReference>
<dbReference type="Pfam" id="PF00496">
    <property type="entry name" value="SBP_bac_5"/>
    <property type="match status" value="1"/>
</dbReference>
<feature type="domain" description="Solute-binding protein family 5" evidence="6">
    <location>
        <begin position="84"/>
        <end position="464"/>
    </location>
</feature>
<dbReference type="InterPro" id="IPR030678">
    <property type="entry name" value="Peptide/Ni-bd"/>
</dbReference>
<feature type="chain" id="PRO_5047235991" evidence="5">
    <location>
        <begin position="29"/>
        <end position="545"/>
    </location>
</feature>
<dbReference type="NCBIfam" id="NF011684">
    <property type="entry name" value="PRK15104.1"/>
    <property type="match status" value="1"/>
</dbReference>
<dbReference type="PANTHER" id="PTHR30290">
    <property type="entry name" value="PERIPLASMIC BINDING COMPONENT OF ABC TRANSPORTER"/>
    <property type="match status" value="1"/>
</dbReference>
<evidence type="ECO:0000259" key="6">
    <source>
        <dbReference type="Pfam" id="PF00496"/>
    </source>
</evidence>
<dbReference type="PROSITE" id="PS01040">
    <property type="entry name" value="SBP_BACTERIAL_5"/>
    <property type="match status" value="1"/>
</dbReference>
<comment type="subcellular location">
    <subcellularLocation>
        <location evidence="1">Cell envelope</location>
    </subcellularLocation>
</comment>
<dbReference type="Gene3D" id="3.90.76.10">
    <property type="entry name" value="Dipeptide-binding Protein, Domain 1"/>
    <property type="match status" value="1"/>
</dbReference>
<dbReference type="Proteomes" id="UP001379444">
    <property type="component" value="Chromosome"/>
</dbReference>
<evidence type="ECO:0000313" key="8">
    <source>
        <dbReference type="Proteomes" id="UP001379444"/>
    </source>
</evidence>
<evidence type="ECO:0000256" key="5">
    <source>
        <dbReference type="SAM" id="SignalP"/>
    </source>
</evidence>
<organism evidence="7 8">
    <name type="scientific">Pectobacterium cacticida</name>
    <dbReference type="NCBI Taxonomy" id="69221"/>
    <lineage>
        <taxon>Bacteria</taxon>
        <taxon>Pseudomonadati</taxon>
        <taxon>Pseudomonadota</taxon>
        <taxon>Gammaproteobacteria</taxon>
        <taxon>Enterobacterales</taxon>
        <taxon>Pectobacteriaceae</taxon>
        <taxon>Pectobacterium</taxon>
    </lineage>
</organism>
<keyword evidence="8" id="KW-1185">Reference proteome</keyword>
<keyword evidence="3" id="KW-0813">Transport</keyword>
<comment type="similarity">
    <text evidence="2">Belongs to the bacterial solute-binding protein 5 family.</text>
</comment>
<protein>
    <submittedName>
        <fullName evidence="7">Oligopeptide ABC transporter substrate-binding protein OppA</fullName>
    </submittedName>
</protein>
<dbReference type="CDD" id="cd08504">
    <property type="entry name" value="PBP2_OppA"/>
    <property type="match status" value="1"/>
</dbReference>
<proteinExistence type="inferred from homology"/>
<evidence type="ECO:0000313" key="7">
    <source>
        <dbReference type="EMBL" id="WWO37041.1"/>
    </source>
</evidence>
<dbReference type="Gene3D" id="3.10.105.10">
    <property type="entry name" value="Dipeptide-binding Protein, Domain 3"/>
    <property type="match status" value="1"/>
</dbReference>
<evidence type="ECO:0000256" key="2">
    <source>
        <dbReference type="ARBA" id="ARBA00005695"/>
    </source>
</evidence>